<organism evidence="4 5">
    <name type="scientific">Nitzschia inconspicua</name>
    <dbReference type="NCBI Taxonomy" id="303405"/>
    <lineage>
        <taxon>Eukaryota</taxon>
        <taxon>Sar</taxon>
        <taxon>Stramenopiles</taxon>
        <taxon>Ochrophyta</taxon>
        <taxon>Bacillariophyta</taxon>
        <taxon>Bacillariophyceae</taxon>
        <taxon>Bacillariophycidae</taxon>
        <taxon>Bacillariales</taxon>
        <taxon>Bacillariaceae</taxon>
        <taxon>Nitzschia</taxon>
    </lineage>
</organism>
<comment type="caution">
    <text evidence="4">The sequence shown here is derived from an EMBL/GenBank/DDBJ whole genome shotgun (WGS) entry which is preliminary data.</text>
</comment>
<dbReference type="GO" id="GO:0033314">
    <property type="term" value="P:mitotic DNA replication checkpoint signaling"/>
    <property type="evidence" value="ECO:0007669"/>
    <property type="project" value="TreeGrafter"/>
</dbReference>
<dbReference type="EMBL" id="JAGRRH010000004">
    <property type="protein sequence ID" value="KAG7370843.1"/>
    <property type="molecule type" value="Genomic_DNA"/>
</dbReference>
<protein>
    <submittedName>
        <fullName evidence="4">AAA domain containing protein</fullName>
    </submittedName>
</protein>
<evidence type="ECO:0000259" key="3">
    <source>
        <dbReference type="SMART" id="SM00382"/>
    </source>
</evidence>
<evidence type="ECO:0000313" key="5">
    <source>
        <dbReference type="Proteomes" id="UP000693970"/>
    </source>
</evidence>
<dbReference type="InterPro" id="IPR003593">
    <property type="entry name" value="AAA+_ATPase"/>
</dbReference>
<reference evidence="4" key="2">
    <citation type="submission" date="2021-04" db="EMBL/GenBank/DDBJ databases">
        <authorList>
            <person name="Podell S."/>
        </authorList>
    </citation>
    <scope>NUCLEOTIDE SEQUENCE</scope>
    <source>
        <strain evidence="4">Hildebrandi</strain>
    </source>
</reference>
<feature type="region of interest" description="Disordered" evidence="2">
    <location>
        <begin position="731"/>
        <end position="772"/>
    </location>
</feature>
<feature type="compositionally biased region" description="Basic and acidic residues" evidence="2">
    <location>
        <begin position="419"/>
        <end position="430"/>
    </location>
</feature>
<dbReference type="InterPro" id="IPR050311">
    <property type="entry name" value="ORC1/CDC6"/>
</dbReference>
<keyword evidence="5" id="KW-1185">Reference proteome</keyword>
<feature type="compositionally biased region" description="Basic and acidic residues" evidence="2">
    <location>
        <begin position="742"/>
        <end position="764"/>
    </location>
</feature>
<feature type="region of interest" description="Disordered" evidence="2">
    <location>
        <begin position="785"/>
        <end position="820"/>
    </location>
</feature>
<dbReference type="InterPro" id="IPR049945">
    <property type="entry name" value="AAA_22"/>
</dbReference>
<dbReference type="GO" id="GO:0005634">
    <property type="term" value="C:nucleus"/>
    <property type="evidence" value="ECO:0007669"/>
    <property type="project" value="TreeGrafter"/>
</dbReference>
<keyword evidence="1" id="KW-0235">DNA replication</keyword>
<dbReference type="CDD" id="cd00009">
    <property type="entry name" value="AAA"/>
    <property type="match status" value="1"/>
</dbReference>
<dbReference type="GO" id="GO:0006270">
    <property type="term" value="P:DNA replication initiation"/>
    <property type="evidence" value="ECO:0007669"/>
    <property type="project" value="TreeGrafter"/>
</dbReference>
<name>A0A9K3Q4H1_9STRA</name>
<feature type="compositionally biased region" description="Basic and acidic residues" evidence="2">
    <location>
        <begin position="810"/>
        <end position="820"/>
    </location>
</feature>
<gene>
    <name evidence="4" type="ORF">IV203_019413</name>
</gene>
<proteinExistence type="predicted"/>
<dbReference type="AlphaFoldDB" id="A0A9K3Q4H1"/>
<dbReference type="GO" id="GO:0003688">
    <property type="term" value="F:DNA replication origin binding"/>
    <property type="evidence" value="ECO:0007669"/>
    <property type="project" value="TreeGrafter"/>
</dbReference>
<dbReference type="PANTHER" id="PTHR10763">
    <property type="entry name" value="CELL DIVISION CONTROL PROTEIN 6-RELATED"/>
    <property type="match status" value="1"/>
</dbReference>
<dbReference type="Proteomes" id="UP000693970">
    <property type="component" value="Unassembled WGS sequence"/>
</dbReference>
<dbReference type="OrthoDB" id="1926878at2759"/>
<feature type="region of interest" description="Disordered" evidence="2">
    <location>
        <begin position="362"/>
        <end position="501"/>
    </location>
</feature>
<dbReference type="PANTHER" id="PTHR10763:SF26">
    <property type="entry name" value="CELL DIVISION CONTROL PROTEIN 6 HOMOLOG"/>
    <property type="match status" value="1"/>
</dbReference>
<reference evidence="4" key="1">
    <citation type="journal article" date="2021" name="Sci. Rep.">
        <title>Diploid genomic architecture of Nitzschia inconspicua, an elite biomass production diatom.</title>
        <authorList>
            <person name="Oliver A."/>
            <person name="Podell S."/>
            <person name="Pinowska A."/>
            <person name="Traller J.C."/>
            <person name="Smith S.R."/>
            <person name="McClure R."/>
            <person name="Beliaev A."/>
            <person name="Bohutskyi P."/>
            <person name="Hill E.A."/>
            <person name="Rabines A."/>
            <person name="Zheng H."/>
            <person name="Allen L.Z."/>
            <person name="Kuo A."/>
            <person name="Grigoriev I.V."/>
            <person name="Allen A.E."/>
            <person name="Hazlebeck D."/>
            <person name="Allen E.E."/>
        </authorList>
    </citation>
    <scope>NUCLEOTIDE SEQUENCE</scope>
    <source>
        <strain evidence="4">Hildebrandi</strain>
    </source>
</reference>
<dbReference type="SMART" id="SM00382">
    <property type="entry name" value="AAA"/>
    <property type="match status" value="1"/>
</dbReference>
<feature type="domain" description="AAA+ ATPase" evidence="3">
    <location>
        <begin position="876"/>
        <end position="1044"/>
    </location>
</feature>
<evidence type="ECO:0000256" key="2">
    <source>
        <dbReference type="SAM" id="MobiDB-lite"/>
    </source>
</evidence>
<dbReference type="Pfam" id="PF13401">
    <property type="entry name" value="AAA_22"/>
    <property type="match status" value="1"/>
</dbReference>
<accession>A0A9K3Q4H1</accession>
<sequence>MASAVARSIDGSNICSRFPTPSGVAITSKAPSLPSQTVGNESTLTIPPTVAPDIVYPQHPQHELSKKQKRVFKFKRSNRPSKTQRFNNFGSVVVDPIVQETVYLKRTVAPAARPNARLSSFPQVHYTADENDDDEDEFLLSKALHLVPLPEDAVSVPSSSPTTATWWPCLVFSNAADASTLHYKFYHKQELVHRELTKLVVKEMRDCTNLVTAENDTKKENTFAVVLPLRNAKGCHKPLYNVDATSALKPWQMMIRYHKELNLAQSDDNPARYKALVEVQRLLSLEVPSDDEAEEDTLNRKNGYYGKELEAIRGKRFRFQGFHHGNAVGQLKPWLNTNKSGISTFPSSAVRLNRSNRFCRPSTESVSMDFSTENTPVRKETSRCKFGSLSTDTTMAKPMDADGREESASIATNFSPAECKPEAISKKDASSETPLGMKTPSLPRKSSQARRQAKFPTKSSSTPKRVKTKTNTSASKSKQVRLESRILKASGSSSSKYTRRGSLVSSDDQTKFTVPSWDEVRPILELFGFTFPKNLFCRPNGDPTTNPTATLGKDYFLTLDEFRDNLCAIGIEFSGTCPLKGVQGEADKKDMVKNWVITAIVTKIRNASAKQKNFYFQVLSPVNVRERLEYFGIMERRSYHWAMPWVQPNEIVTEEEGIMEYLGRHGIPKEFREKIDAKELASLEFHIASKFSKNDGNIFIKRTHRFRNRGRHPETDCTPPATKDALEACTRAPPTEDQPSEDFLKPKKLLSDDESPNKETEHPTHTTACTQRMDEDATNQPIAGNAASQDAKESGNHADLASGSDDAGEDPPKRNVDLPGKSIEEKLQACLAALGKDGKDKIVATGNLKNSHEEIKKFLRAVIKSKGRKGGRSKAHAPILYICGAPGTGKTSSTLQLCNEALEEEKRELKEWEKSSRVSYQNCSILQNLSKADALDKVKRDFKVNTFDRPENIAASSAMILVLDEVDTLIGSKKSEDFFKMVSSWAQDENTQLSLIGISNSIHNKNTSRLVEYGMGGEKLIFQAYRKDELVNITESKIGFGVVDKKAMEFIAAKVAASSGDARRYLELVILAINSFLEKTPRAKLEAPLLKPAVTIKDAMLAIRATNTKHQDIIEGLTTFEKVALCAGVHLARKYDGKSFTMKLLKDLTMDCYGVDNDMELEDFKGVMERLQDNGLLLLPDEERNRLRQGMSLQDLMLLPLKFDLQLEDVESAINDTLMKEGFYKRLVDRVKSLKC</sequence>
<feature type="compositionally biased region" description="Polar residues" evidence="2">
    <location>
        <begin position="362"/>
        <end position="375"/>
    </location>
</feature>
<evidence type="ECO:0000256" key="1">
    <source>
        <dbReference type="ARBA" id="ARBA00022705"/>
    </source>
</evidence>
<dbReference type="GO" id="GO:0016887">
    <property type="term" value="F:ATP hydrolysis activity"/>
    <property type="evidence" value="ECO:0007669"/>
    <property type="project" value="InterPro"/>
</dbReference>
<evidence type="ECO:0000313" key="4">
    <source>
        <dbReference type="EMBL" id="KAG7370843.1"/>
    </source>
</evidence>